<dbReference type="Proteomes" id="UP001214576">
    <property type="component" value="Unassembled WGS sequence"/>
</dbReference>
<accession>A0AAD4ULU3</accession>
<dbReference type="EMBL" id="JAKZEL010000001">
    <property type="protein sequence ID" value="KAI4548708.1"/>
    <property type="molecule type" value="Genomic_DNA"/>
</dbReference>
<protein>
    <submittedName>
        <fullName evidence="1">Uncharacterized protein</fullName>
    </submittedName>
</protein>
<proteinExistence type="predicted"/>
<evidence type="ECO:0000313" key="1">
    <source>
        <dbReference type="EMBL" id="KAI4548708.1"/>
    </source>
</evidence>
<sequence>MTSCGPVDRKEHDLATEQQHDILAFRFLVLTLVKRCDLVVHAFICNGLHLLTPNFHSITPPILGPGLTLGNHKSVLYVFMEAMKSEIFERFIIFLSVSYKYLMGNILEYGCIAMREEYNINLIFITREPLLAANKGIIGLLKRHLYKYIGMA</sequence>
<evidence type="ECO:0000313" key="2">
    <source>
        <dbReference type="Proteomes" id="UP001214576"/>
    </source>
</evidence>
<comment type="caution">
    <text evidence="1">The sequence shown here is derived from an EMBL/GenBank/DDBJ whole genome shotgun (WGS) entry which is preliminary data.</text>
</comment>
<keyword evidence="2" id="KW-1185">Reference proteome</keyword>
<gene>
    <name evidence="1" type="ORF">MG293_001038</name>
</gene>
<reference evidence="1" key="1">
    <citation type="submission" date="2022-03" db="EMBL/GenBank/DDBJ databases">
        <title>Genomic analyses of argali, domestic sheep and their hybrids provide insights into chromosomal evolution, heterosis and genetic basis of agronomic traits.</title>
        <authorList>
            <person name="Li M."/>
        </authorList>
    </citation>
    <scope>NUCLEOTIDE SEQUENCE</scope>
    <source>
        <strain evidence="1">CAU-MHL-2022a</strain>
        <tissue evidence="1">Skin</tissue>
    </source>
</reference>
<name>A0AAD4ULU3_OVIAM</name>
<dbReference type="AlphaFoldDB" id="A0AAD4ULU3"/>
<organism evidence="1 2">
    <name type="scientific">Ovis ammon polii</name>
    <dbReference type="NCBI Taxonomy" id="230172"/>
    <lineage>
        <taxon>Eukaryota</taxon>
        <taxon>Metazoa</taxon>
        <taxon>Chordata</taxon>
        <taxon>Craniata</taxon>
        <taxon>Vertebrata</taxon>
        <taxon>Euteleostomi</taxon>
        <taxon>Mammalia</taxon>
        <taxon>Eutheria</taxon>
        <taxon>Laurasiatheria</taxon>
        <taxon>Artiodactyla</taxon>
        <taxon>Ruminantia</taxon>
        <taxon>Pecora</taxon>
        <taxon>Bovidae</taxon>
        <taxon>Caprinae</taxon>
        <taxon>Ovis</taxon>
    </lineage>
</organism>